<feature type="transmembrane region" description="Helical" evidence="7">
    <location>
        <begin position="138"/>
        <end position="160"/>
    </location>
</feature>
<sequence>MTKIFHPAHSTVPVWDLPIRLFHWSLVAAIAIAFASSEEASPLAPWHMAAGYVAAVLIVFRLCWGFIGNAQARFANFVKPGAVLPHVRELLAGRPQRTLGHNPLGGLAVLALLAGTAMVVGTGIQMTTGAGNEDLHEILAFSLLGLILVHLIGVVVMSVLTRDNLARAMVTGRKPGPGMRIPREPRVRRVMANFAALVIVGLSVFGITRYDRDAFMPGSREKAEHAEHHASASALRIVGQDDHDED</sequence>
<dbReference type="InterPro" id="IPR011577">
    <property type="entry name" value="Cyt_b561_bac/Ni-Hgenase"/>
</dbReference>
<evidence type="ECO:0000256" key="7">
    <source>
        <dbReference type="SAM" id="Phobius"/>
    </source>
</evidence>
<keyword evidence="5 7" id="KW-0472">Membrane</keyword>
<comment type="caution">
    <text evidence="9">The sequence shown here is derived from an EMBL/GenBank/DDBJ whole genome shotgun (WGS) entry which is preliminary data.</text>
</comment>
<dbReference type="AlphaFoldDB" id="A0A7V8U912"/>
<evidence type="ECO:0000313" key="9">
    <source>
        <dbReference type="EMBL" id="MBA1374930.1"/>
    </source>
</evidence>
<dbReference type="RefSeq" id="WP_181267559.1">
    <property type="nucleotide sequence ID" value="NZ_BAAAGB010000001.1"/>
</dbReference>
<evidence type="ECO:0000256" key="4">
    <source>
        <dbReference type="ARBA" id="ARBA00022989"/>
    </source>
</evidence>
<dbReference type="SUPFAM" id="SSF81342">
    <property type="entry name" value="Transmembrane di-heme cytochromes"/>
    <property type="match status" value="1"/>
</dbReference>
<evidence type="ECO:0000313" key="10">
    <source>
        <dbReference type="Proteomes" id="UP000589292"/>
    </source>
</evidence>
<dbReference type="GO" id="GO:0009055">
    <property type="term" value="F:electron transfer activity"/>
    <property type="evidence" value="ECO:0007669"/>
    <property type="project" value="InterPro"/>
</dbReference>
<dbReference type="Pfam" id="PF01292">
    <property type="entry name" value="Ni_hydr_CYTB"/>
    <property type="match status" value="1"/>
</dbReference>
<feature type="compositionally biased region" description="Basic and acidic residues" evidence="6">
    <location>
        <begin position="221"/>
        <end position="230"/>
    </location>
</feature>
<dbReference type="EMBL" id="VDES01000002">
    <property type="protein sequence ID" value="MBA1374930.1"/>
    <property type="molecule type" value="Genomic_DNA"/>
</dbReference>
<feature type="region of interest" description="Disordered" evidence="6">
    <location>
        <begin position="221"/>
        <end position="246"/>
    </location>
</feature>
<dbReference type="GO" id="GO:0005886">
    <property type="term" value="C:plasma membrane"/>
    <property type="evidence" value="ECO:0007669"/>
    <property type="project" value="UniProtKB-SubCell"/>
</dbReference>
<protein>
    <submittedName>
        <fullName evidence="9">Cytochrome B</fullName>
    </submittedName>
</protein>
<dbReference type="Gene3D" id="1.20.950.20">
    <property type="entry name" value="Transmembrane di-heme cytochromes, Chain C"/>
    <property type="match status" value="1"/>
</dbReference>
<accession>A0A7V8U912</accession>
<proteinExistence type="predicted"/>
<name>A0A7V8U912_9SPHN</name>
<dbReference type="GO" id="GO:0022904">
    <property type="term" value="P:respiratory electron transport chain"/>
    <property type="evidence" value="ECO:0007669"/>
    <property type="project" value="InterPro"/>
</dbReference>
<keyword evidence="2" id="KW-1003">Cell membrane</keyword>
<keyword evidence="10" id="KW-1185">Reference proteome</keyword>
<dbReference type="PANTHER" id="PTHR30485:SF2">
    <property type="entry name" value="BLL0597 PROTEIN"/>
    <property type="match status" value="1"/>
</dbReference>
<evidence type="ECO:0000256" key="5">
    <source>
        <dbReference type="ARBA" id="ARBA00023136"/>
    </source>
</evidence>
<dbReference type="Proteomes" id="UP000589292">
    <property type="component" value="Unassembled WGS sequence"/>
</dbReference>
<dbReference type="InterPro" id="IPR051542">
    <property type="entry name" value="Hydrogenase_cytochrome"/>
</dbReference>
<organism evidence="9 10">
    <name type="scientific">Sphingomonas ursincola</name>
    <dbReference type="NCBI Taxonomy" id="56361"/>
    <lineage>
        <taxon>Bacteria</taxon>
        <taxon>Pseudomonadati</taxon>
        <taxon>Pseudomonadota</taxon>
        <taxon>Alphaproteobacteria</taxon>
        <taxon>Sphingomonadales</taxon>
        <taxon>Sphingomonadaceae</taxon>
        <taxon>Sphingomonas</taxon>
    </lineage>
</organism>
<feature type="transmembrane region" description="Helical" evidence="7">
    <location>
        <begin position="49"/>
        <end position="67"/>
    </location>
</feature>
<dbReference type="PANTHER" id="PTHR30485">
    <property type="entry name" value="NI/FE-HYDROGENASE 1 B-TYPE CYTOCHROME SUBUNIT"/>
    <property type="match status" value="1"/>
</dbReference>
<dbReference type="InterPro" id="IPR016174">
    <property type="entry name" value="Di-haem_cyt_TM"/>
</dbReference>
<feature type="transmembrane region" description="Helical" evidence="7">
    <location>
        <begin position="190"/>
        <end position="210"/>
    </location>
</feature>
<keyword evidence="3 7" id="KW-0812">Transmembrane</keyword>
<evidence type="ECO:0000256" key="2">
    <source>
        <dbReference type="ARBA" id="ARBA00022475"/>
    </source>
</evidence>
<evidence type="ECO:0000256" key="6">
    <source>
        <dbReference type="SAM" id="MobiDB-lite"/>
    </source>
</evidence>
<gene>
    <name evidence="9" type="ORF">FG486_11325</name>
</gene>
<dbReference type="GO" id="GO:0020037">
    <property type="term" value="F:heme binding"/>
    <property type="evidence" value="ECO:0007669"/>
    <property type="project" value="TreeGrafter"/>
</dbReference>
<feature type="domain" description="Cytochrome b561 bacterial/Ni-hydrogenase" evidence="8">
    <location>
        <begin position="14"/>
        <end position="172"/>
    </location>
</feature>
<evidence type="ECO:0000259" key="8">
    <source>
        <dbReference type="Pfam" id="PF01292"/>
    </source>
</evidence>
<feature type="transmembrane region" description="Helical" evidence="7">
    <location>
        <begin position="21"/>
        <end position="37"/>
    </location>
</feature>
<feature type="transmembrane region" description="Helical" evidence="7">
    <location>
        <begin position="104"/>
        <end position="126"/>
    </location>
</feature>
<reference evidence="9 10" key="1">
    <citation type="journal article" date="1994" name="Int. J. Syst. Bacteriol.">
        <title>Phylogenetic positions of novel aerobic, bacteriochlorophyll a-containing bacteria and description of Roseococcus thiosulfatophilus gen. nov., sp. nov., Erythromicrobium ramosum gen. nov., sp. nov., and Erythrobacter litoralis sp. nov.</title>
        <authorList>
            <person name="Yurkov V."/>
            <person name="Stackebrandt E."/>
            <person name="Holmes A."/>
            <person name="Fuerst J.A."/>
            <person name="Hugenholtz P."/>
            <person name="Golecki J."/>
            <person name="Gad'on N."/>
            <person name="Gorlenko V.M."/>
            <person name="Kompantseva E.I."/>
            <person name="Drews G."/>
        </authorList>
    </citation>
    <scope>NUCLEOTIDE SEQUENCE [LARGE SCALE GENOMIC DNA]</scope>
    <source>
        <strain evidence="9 10">KR-99</strain>
    </source>
</reference>
<comment type="subcellular location">
    <subcellularLocation>
        <location evidence="1">Cell membrane</location>
        <topology evidence="1">Multi-pass membrane protein</topology>
    </subcellularLocation>
</comment>
<keyword evidence="4 7" id="KW-1133">Transmembrane helix</keyword>
<evidence type="ECO:0000256" key="3">
    <source>
        <dbReference type="ARBA" id="ARBA00022692"/>
    </source>
</evidence>
<evidence type="ECO:0000256" key="1">
    <source>
        <dbReference type="ARBA" id="ARBA00004651"/>
    </source>
</evidence>